<dbReference type="Proteomes" id="UP001497453">
    <property type="component" value="Chromosome 2"/>
</dbReference>
<feature type="transmembrane region" description="Helical" evidence="1">
    <location>
        <begin position="201"/>
        <end position="227"/>
    </location>
</feature>
<accession>A0ABP1D837</accession>
<dbReference type="EMBL" id="OZ037945">
    <property type="protein sequence ID" value="CAL1702672.1"/>
    <property type="molecule type" value="Genomic_DNA"/>
</dbReference>
<organism evidence="2 3">
    <name type="scientific">Somion occarium</name>
    <dbReference type="NCBI Taxonomy" id="3059160"/>
    <lineage>
        <taxon>Eukaryota</taxon>
        <taxon>Fungi</taxon>
        <taxon>Dikarya</taxon>
        <taxon>Basidiomycota</taxon>
        <taxon>Agaricomycotina</taxon>
        <taxon>Agaricomycetes</taxon>
        <taxon>Polyporales</taxon>
        <taxon>Cerrenaceae</taxon>
        <taxon>Somion</taxon>
    </lineage>
</organism>
<evidence type="ECO:0000313" key="3">
    <source>
        <dbReference type="Proteomes" id="UP001497453"/>
    </source>
</evidence>
<evidence type="ECO:0000256" key="1">
    <source>
        <dbReference type="SAM" id="Phobius"/>
    </source>
</evidence>
<gene>
    <name evidence="2" type="ORF">GFSPODELE1_LOCUS4158</name>
</gene>
<keyword evidence="1" id="KW-0472">Membrane</keyword>
<evidence type="ECO:0000313" key="2">
    <source>
        <dbReference type="EMBL" id="CAL1702672.1"/>
    </source>
</evidence>
<keyword evidence="1" id="KW-0812">Transmembrane</keyword>
<protein>
    <submittedName>
        <fullName evidence="2">Uncharacterized protein</fullName>
    </submittedName>
</protein>
<sequence>MTTPLADNQVHAPRHIGEFVSHFFEDVGQKLSGVVHDVVEPAISDVLLEVEPFVDNLLEFTSSLRKGAELQVSQAKDSVDEVMKTVHLVVNAAGKLQTDIVTHGPEGIAFETVVEDLGLLFAPIVQQLNMSLQTAPGHDERQKAIHELLQMLGESIVQLGVKNGMEETVMRNHMDQIIPHVQAVVVLIGDLHQQHPILGNIVLFEIVTLILADLPVLGPFLTVLLGFSRRGPVKDFCFVAAYLPRRNTERQLVCRLAEAWNGLVIAAINTGGHS</sequence>
<proteinExistence type="predicted"/>
<reference evidence="3" key="1">
    <citation type="submission" date="2024-04" db="EMBL/GenBank/DDBJ databases">
        <authorList>
            <person name="Shaw F."/>
            <person name="Minotto A."/>
        </authorList>
    </citation>
    <scope>NUCLEOTIDE SEQUENCE [LARGE SCALE GENOMIC DNA]</scope>
</reference>
<keyword evidence="3" id="KW-1185">Reference proteome</keyword>
<name>A0ABP1D837_9APHY</name>
<keyword evidence="1" id="KW-1133">Transmembrane helix</keyword>